<dbReference type="Proteomes" id="UP000198287">
    <property type="component" value="Unassembled WGS sequence"/>
</dbReference>
<feature type="compositionally biased region" description="Basic residues" evidence="1">
    <location>
        <begin position="436"/>
        <end position="445"/>
    </location>
</feature>
<name>A0A226F3P0_FOLCA</name>
<feature type="compositionally biased region" description="Basic and acidic residues" evidence="1">
    <location>
        <begin position="461"/>
        <end position="472"/>
    </location>
</feature>
<feature type="compositionally biased region" description="Basic residues" evidence="1">
    <location>
        <begin position="222"/>
        <end position="242"/>
    </location>
</feature>
<protein>
    <recommendedName>
        <fullName evidence="2">BTB domain-containing protein</fullName>
    </recommendedName>
</protein>
<keyword evidence="4" id="KW-1185">Reference proteome</keyword>
<evidence type="ECO:0000313" key="3">
    <source>
        <dbReference type="EMBL" id="OXA64088.1"/>
    </source>
</evidence>
<feature type="compositionally biased region" description="Basic and acidic residues" evidence="1">
    <location>
        <begin position="282"/>
        <end position="296"/>
    </location>
</feature>
<comment type="caution">
    <text evidence="3">The sequence shown here is derived from an EMBL/GenBank/DDBJ whole genome shotgun (WGS) entry which is preliminary data.</text>
</comment>
<feature type="domain" description="BTB" evidence="2">
    <location>
        <begin position="48"/>
        <end position="114"/>
    </location>
</feature>
<reference evidence="3 4" key="1">
    <citation type="submission" date="2015-12" db="EMBL/GenBank/DDBJ databases">
        <title>The genome of Folsomia candida.</title>
        <authorList>
            <person name="Faddeeva A."/>
            <person name="Derks M.F."/>
            <person name="Anvar Y."/>
            <person name="Smit S."/>
            <person name="Van Straalen N."/>
            <person name="Roelofs D."/>
        </authorList>
    </citation>
    <scope>NUCLEOTIDE SEQUENCE [LARGE SCALE GENOMIC DNA]</scope>
    <source>
        <strain evidence="3 4">VU population</strain>
        <tissue evidence="3">Whole body</tissue>
    </source>
</reference>
<feature type="compositionally biased region" description="Polar residues" evidence="1">
    <location>
        <begin position="449"/>
        <end position="460"/>
    </location>
</feature>
<feature type="region of interest" description="Disordered" evidence="1">
    <location>
        <begin position="152"/>
        <end position="658"/>
    </location>
</feature>
<feature type="compositionally biased region" description="Polar residues" evidence="1">
    <location>
        <begin position="170"/>
        <end position="188"/>
    </location>
</feature>
<feature type="compositionally biased region" description="Low complexity" evidence="1">
    <location>
        <begin position="391"/>
        <end position="407"/>
    </location>
</feature>
<dbReference type="SUPFAM" id="SSF54695">
    <property type="entry name" value="POZ domain"/>
    <property type="match status" value="1"/>
</dbReference>
<dbReference type="OMA" id="ETTENHA"/>
<proteinExistence type="predicted"/>
<evidence type="ECO:0000256" key="1">
    <source>
        <dbReference type="SAM" id="MobiDB-lite"/>
    </source>
</evidence>
<evidence type="ECO:0000313" key="4">
    <source>
        <dbReference type="Proteomes" id="UP000198287"/>
    </source>
</evidence>
<dbReference type="InterPro" id="IPR011333">
    <property type="entry name" value="SKP1/BTB/POZ_sf"/>
</dbReference>
<feature type="compositionally biased region" description="Polar residues" evidence="1">
    <location>
        <begin position="416"/>
        <end position="435"/>
    </location>
</feature>
<organism evidence="3 4">
    <name type="scientific">Folsomia candida</name>
    <name type="common">Springtail</name>
    <dbReference type="NCBI Taxonomy" id="158441"/>
    <lineage>
        <taxon>Eukaryota</taxon>
        <taxon>Metazoa</taxon>
        <taxon>Ecdysozoa</taxon>
        <taxon>Arthropoda</taxon>
        <taxon>Hexapoda</taxon>
        <taxon>Collembola</taxon>
        <taxon>Entomobryomorpha</taxon>
        <taxon>Isotomoidea</taxon>
        <taxon>Isotomidae</taxon>
        <taxon>Proisotominae</taxon>
        <taxon>Folsomia</taxon>
    </lineage>
</organism>
<dbReference type="PROSITE" id="PS50097">
    <property type="entry name" value="BTB"/>
    <property type="match status" value="1"/>
</dbReference>
<feature type="compositionally biased region" description="Low complexity" evidence="1">
    <location>
        <begin position="512"/>
        <end position="524"/>
    </location>
</feature>
<sequence>MAKLLSEGGIRYLEELRSPNKDDTEAKKIAVELPDVPLLIQEDNPCKWDLVFVCSDGIVYGHRLVISNASKYIMHMLDDQPPWYTTYIHVLDLPTRIVQLLVDLAYTGEMRMTEDLQSDVIDAMHTLGWVHTDLLSADYDVAGEPYVYHADLKSPKREKHNQGGAASSIIKENQTARKSSPKRSNASNVVDEEDAMEISQLPDVDLSDSDDDKSKLELGSRPSRKKIAASEKRKPKRGRIVGKSKSEANNSLSKKLPEEKGMGEPSTSIRKSSRRTSLSLSEENKSVSKSSVESKPKLKGKTIAKTKDNEDAVLADEEPNQATQPCQLGEGGSSVHDSPGKRQRRKPKRFEEYEELDKPKARGSPVKSISETKSSRGGKKSVNQQPDLAVSETSSNPQNQSSTNSSQDDAKLMKPSSKTPQASREASSSTSTNRAIKSKSVPKRKLSTEIPQNPLITSYFNKKESSKTEKQDGSSNLSQNSVATNDTTSNLPDLEKSNDNELDTNDNKLQVSASRISSKSSSISERNQLLPGNDSTDDDDGEYDNMPILSSSIEMGEKLKDNKQKSFDLFDDIRSSHIDKTTEDGESGTQENGDGSEVDKQPARRSSRVASKAHSSDENEDNIEQDDCMARKRARKESTETSTSLRDQDVPPRRSSKQ</sequence>
<dbReference type="OrthoDB" id="6418787at2759"/>
<accession>A0A226F3P0</accession>
<feature type="compositionally biased region" description="Basic and acidic residues" evidence="1">
    <location>
        <begin position="555"/>
        <end position="583"/>
    </location>
</feature>
<dbReference type="Gene3D" id="3.30.710.10">
    <property type="entry name" value="Potassium Channel Kv1.1, Chain A"/>
    <property type="match status" value="1"/>
</dbReference>
<feature type="compositionally biased region" description="Low complexity" evidence="1">
    <location>
        <begin position="266"/>
        <end position="281"/>
    </location>
</feature>
<feature type="compositionally biased region" description="Acidic residues" evidence="1">
    <location>
        <begin position="618"/>
        <end position="627"/>
    </location>
</feature>
<evidence type="ECO:0000259" key="2">
    <source>
        <dbReference type="PROSITE" id="PS50097"/>
    </source>
</evidence>
<dbReference type="EMBL" id="LNIX01000001">
    <property type="protein sequence ID" value="OXA64088.1"/>
    <property type="molecule type" value="Genomic_DNA"/>
</dbReference>
<gene>
    <name evidence="3" type="ORF">Fcan01_02712</name>
</gene>
<dbReference type="Pfam" id="PF00651">
    <property type="entry name" value="BTB"/>
    <property type="match status" value="1"/>
</dbReference>
<dbReference type="InterPro" id="IPR000210">
    <property type="entry name" value="BTB/POZ_dom"/>
</dbReference>
<feature type="compositionally biased region" description="Polar residues" evidence="1">
    <location>
        <begin position="473"/>
        <end position="491"/>
    </location>
</feature>
<dbReference type="AlphaFoldDB" id="A0A226F3P0"/>